<reference evidence="4" key="1">
    <citation type="journal article" date="2019" name="Int. J. Syst. Evol. Microbiol.">
        <title>The Global Catalogue of Microorganisms (GCM) 10K type strain sequencing project: providing services to taxonomists for standard genome sequencing and annotation.</title>
        <authorList>
            <consortium name="The Broad Institute Genomics Platform"/>
            <consortium name="The Broad Institute Genome Sequencing Center for Infectious Disease"/>
            <person name="Wu L."/>
            <person name="Ma J."/>
        </authorList>
    </citation>
    <scope>NUCLEOTIDE SEQUENCE [LARGE SCALE GENOMIC DNA]</scope>
    <source>
        <strain evidence="4">JCM 17525</strain>
    </source>
</reference>
<dbReference type="Pfam" id="PF20405">
    <property type="entry name" value="DUF6695"/>
    <property type="match status" value="1"/>
</dbReference>
<accession>A0ABP7GR89</accession>
<evidence type="ECO:0000259" key="1">
    <source>
        <dbReference type="Pfam" id="PF20405"/>
    </source>
</evidence>
<dbReference type="Proteomes" id="UP001501456">
    <property type="component" value="Unassembled WGS sequence"/>
</dbReference>
<feature type="domain" description="Type VI secretion system effector TseH-like" evidence="2">
    <location>
        <begin position="7"/>
        <end position="173"/>
    </location>
</feature>
<evidence type="ECO:0000313" key="3">
    <source>
        <dbReference type="EMBL" id="GAA3773105.1"/>
    </source>
</evidence>
<dbReference type="RefSeq" id="WP_344726035.1">
    <property type="nucleotide sequence ID" value="NZ_BAABBI010000001.1"/>
</dbReference>
<dbReference type="InterPro" id="IPR057382">
    <property type="entry name" value="TseH"/>
</dbReference>
<keyword evidence="4" id="KW-1185">Reference proteome</keyword>
<dbReference type="Pfam" id="PF25218">
    <property type="entry name" value="TseH"/>
    <property type="match status" value="1"/>
</dbReference>
<name>A0ABP7GR89_9FLAO</name>
<evidence type="ECO:0000313" key="4">
    <source>
        <dbReference type="Proteomes" id="UP001501456"/>
    </source>
</evidence>
<organism evidence="3 4">
    <name type="scientific">Corallibacter vietnamensis</name>
    <dbReference type="NCBI Taxonomy" id="904130"/>
    <lineage>
        <taxon>Bacteria</taxon>
        <taxon>Pseudomonadati</taxon>
        <taxon>Bacteroidota</taxon>
        <taxon>Flavobacteriia</taxon>
        <taxon>Flavobacteriales</taxon>
        <taxon>Flavobacteriaceae</taxon>
        <taxon>Corallibacter</taxon>
    </lineage>
</organism>
<dbReference type="EMBL" id="BAABBI010000001">
    <property type="protein sequence ID" value="GAA3773105.1"/>
    <property type="molecule type" value="Genomic_DNA"/>
</dbReference>
<gene>
    <name evidence="3" type="ORF">GCM10022271_01450</name>
</gene>
<protein>
    <submittedName>
        <fullName evidence="3">Uncharacterized protein</fullName>
    </submittedName>
</protein>
<dbReference type="InterPro" id="IPR046517">
    <property type="entry name" value="DUF6695"/>
</dbReference>
<comment type="caution">
    <text evidence="3">The sequence shown here is derived from an EMBL/GenBank/DDBJ whole genome shotgun (WGS) entry which is preliminary data.</text>
</comment>
<evidence type="ECO:0000259" key="2">
    <source>
        <dbReference type="Pfam" id="PF25218"/>
    </source>
</evidence>
<sequence>MTNTGIILTLAYPETIVLHAEEWYSPLLKYVGIGNKTHVRAGHAALVLIEKSTGILEYHDFGRYITPEPNGRVRGKDTDCELDFPIVADIENDAVLNLKDILKFLATHPKLTHGDGTLYASVCSQVDYKKARSHINKMQNLHFIRYAAFIKEACNCARFVTDVLIASITNKSIKKKLISSQWFTPSTIGNVVLSKTVGDVFLVSETGEISKFKSTIGKENRRLFLDRLKNYSPSVIGTLEPKQNAEKEDHAQWLPGIAAGAWFELTALNKKDFRYRRISPYGNVDVDATYQVSSEDFDYSQPYTFEHYSNCKFFHVKQRDQLFRFDRKP</sequence>
<feature type="domain" description="DUF6695" evidence="1">
    <location>
        <begin position="251"/>
        <end position="327"/>
    </location>
</feature>
<proteinExistence type="predicted"/>